<feature type="region of interest" description="Disordered" evidence="6">
    <location>
        <begin position="559"/>
        <end position="623"/>
    </location>
</feature>
<gene>
    <name evidence="8" type="ORF">NTEN_LOCUS24126</name>
</gene>
<keyword evidence="2" id="KW-0808">Transferase</keyword>
<feature type="compositionally biased region" description="Low complexity" evidence="6">
    <location>
        <begin position="595"/>
        <end position="614"/>
    </location>
</feature>
<keyword evidence="2" id="KW-0548">Nucleotidyltransferase</keyword>
<evidence type="ECO:0000256" key="6">
    <source>
        <dbReference type="SAM" id="MobiDB-lite"/>
    </source>
</evidence>
<dbReference type="InterPro" id="IPR043502">
    <property type="entry name" value="DNA/RNA_pol_sf"/>
</dbReference>
<keyword evidence="5" id="KW-0695">RNA-directed DNA polymerase</keyword>
<dbReference type="SUPFAM" id="SSF56672">
    <property type="entry name" value="DNA/RNA polymerases"/>
    <property type="match status" value="1"/>
</dbReference>
<dbReference type="Gene3D" id="2.40.70.10">
    <property type="entry name" value="Acid Proteases"/>
    <property type="match status" value="1"/>
</dbReference>
<dbReference type="FunFam" id="3.10.20.370:FF:000001">
    <property type="entry name" value="Retrovirus-related Pol polyprotein from transposon 17.6-like protein"/>
    <property type="match status" value="1"/>
</dbReference>
<dbReference type="Proteomes" id="UP000479000">
    <property type="component" value="Unassembled WGS sequence"/>
</dbReference>
<dbReference type="GO" id="GO:0003964">
    <property type="term" value="F:RNA-directed DNA polymerase activity"/>
    <property type="evidence" value="ECO:0007669"/>
    <property type="project" value="UniProtKB-KW"/>
</dbReference>
<evidence type="ECO:0000256" key="4">
    <source>
        <dbReference type="ARBA" id="ARBA00022759"/>
    </source>
</evidence>
<evidence type="ECO:0000256" key="2">
    <source>
        <dbReference type="ARBA" id="ARBA00022695"/>
    </source>
</evidence>
<organism evidence="8 9">
    <name type="scientific">Nesidiocoris tenuis</name>
    <dbReference type="NCBI Taxonomy" id="355587"/>
    <lineage>
        <taxon>Eukaryota</taxon>
        <taxon>Metazoa</taxon>
        <taxon>Ecdysozoa</taxon>
        <taxon>Arthropoda</taxon>
        <taxon>Hexapoda</taxon>
        <taxon>Insecta</taxon>
        <taxon>Pterygota</taxon>
        <taxon>Neoptera</taxon>
        <taxon>Paraneoptera</taxon>
        <taxon>Hemiptera</taxon>
        <taxon>Heteroptera</taxon>
        <taxon>Panheteroptera</taxon>
        <taxon>Cimicomorpha</taxon>
        <taxon>Miridae</taxon>
        <taxon>Dicyphina</taxon>
        <taxon>Nesidiocoris</taxon>
    </lineage>
</organism>
<sequence>MKDLGPIRRCLGMNVMRDRGKRQLFIEQSHYIEQILKRFSMDGYLRTSFRHGDGAEEVVEDVGQSPTPQVAPPPAALEQIGTNLLADFRTSLFTVVQGRIRECYEDIRDKFRCTRNLSRISPADPIVEPQPKPLVHTRSQFKPLPYNGSIAWEDYREHFEVVAESNAWEAREMGLALASSLTGPTLTVLSELGKVEKKDFNRPSNVLSIQFGDGSRAQMYMDLLKSRRQHPEEDIALFGQEIRKLSRKALPGASKECIEILAVSQFSENLLNERVRELVMMSAPKTLEAAISSALQSESAVLCAKGYLSNRRPVYPATQPAYPARPSVLVNGSIVIDAMFGISGTSGVNAVYKGPARRMRVCIRAIPRKQVLLLGIPSGLETRFKRSLVPGQGFWIPGNGDSAPRGLKRVPEKYWAAHLRVYMGNDLATALRESIFPEAPEKLTFDQIVEHLVARFTTAKNKYSEAIKFRRITQDPDETISKYAMRLKKGALYCEFGNFLDYSLIVQFIHGLQDDQTRDQVVNSKPSLFKEALTIAENLESTRLASSEVKFNAGEAKVHKFAHASRPREHRSSHPRHSSQSIGGYTRSPSRHGRPVSSRRFSPSARRSPSPHLRCASPSRPSSNCYGCGGRHWRVDCPYYNSTCSKCSSNGHIASHCRKSTPSTNLRNPRYRPNSTHHTADSHENSDDEYSYSSVTFFNDSDSLHSVAESIDVAKRPPPAMVTVHINNSPLQMELDTGGVASMINIDVLNKILPHVELQPSSRTFVSYTKNKFQCLGYVTVDVTFRGRTVPLNLYVVPFQTDSIFGREWITEFADLLSFKEFFKVAESPAQPKSILKNKSPYSPLPIDKSQSRVETLLQKYKALFADTAGKLVGPPAEATSREGSRPIYARARQIPLALREQYGAEIENKIASGFYVQVTSSQWASPTHVVMKGSKMRITGDYKATLNPQLVVDEYPIPRVEQLFHKLRGAKVFSRLDITDAYMSLPCSADFCAATTLNTPTHGLIQPTRAQYGVASIPAIWQRRMEEVLRGLDCAINFFDDILVYADSEERMLQALDSTFGKLHNFILKLRKSKCAFMLPSVEFLGHTVDSSGLRCQNKHVQAILESAIPQNASQLRTFIGKVTYYHSFIPNLSTTTAPLRKLLNSEKFQWSDRAMEAYEFLKTELASDRVLVPYDPKLPLVLATDASPVGLGCVLSHIMPNGSERPISFASRALNTTEQRYPQIDREALAIVWGVKRFFHYLYARRFTIVTDNKPVSHIFAPKASLPQFTLSRCANYAAY</sequence>
<accession>A0A6H5HYY2</accession>
<dbReference type="Gene3D" id="3.30.70.270">
    <property type="match status" value="2"/>
</dbReference>
<evidence type="ECO:0000313" key="9">
    <source>
        <dbReference type="Proteomes" id="UP000479000"/>
    </source>
</evidence>
<dbReference type="InterPro" id="IPR043128">
    <property type="entry name" value="Rev_trsase/Diguanyl_cyclase"/>
</dbReference>
<dbReference type="PANTHER" id="PTHR37984">
    <property type="entry name" value="PROTEIN CBG26694"/>
    <property type="match status" value="1"/>
</dbReference>
<dbReference type="InterPro" id="IPR050951">
    <property type="entry name" value="Retrovirus_Pol_polyprotein"/>
</dbReference>
<evidence type="ECO:0000256" key="3">
    <source>
        <dbReference type="ARBA" id="ARBA00022722"/>
    </source>
</evidence>
<dbReference type="InterPro" id="IPR041577">
    <property type="entry name" value="RT_RNaseH_2"/>
</dbReference>
<dbReference type="Pfam" id="PF00078">
    <property type="entry name" value="RVT_1"/>
    <property type="match status" value="1"/>
</dbReference>
<feature type="domain" description="CCHC-type" evidence="7">
    <location>
        <begin position="624"/>
        <end position="639"/>
    </location>
</feature>
<dbReference type="CDD" id="cd01647">
    <property type="entry name" value="RT_LTR"/>
    <property type="match status" value="1"/>
</dbReference>
<feature type="region of interest" description="Disordered" evidence="6">
    <location>
        <begin position="655"/>
        <end position="688"/>
    </location>
</feature>
<dbReference type="InterPro" id="IPR001878">
    <property type="entry name" value="Znf_CCHC"/>
</dbReference>
<dbReference type="CDD" id="cd09274">
    <property type="entry name" value="RNase_HI_RT_Ty3"/>
    <property type="match status" value="1"/>
</dbReference>
<dbReference type="EMBL" id="CADCXU010035400">
    <property type="protein sequence ID" value="CAB0020553.1"/>
    <property type="molecule type" value="Genomic_DNA"/>
</dbReference>
<keyword evidence="3" id="KW-0540">Nuclease</keyword>
<dbReference type="Gene3D" id="4.10.60.10">
    <property type="entry name" value="Zinc finger, CCHC-type"/>
    <property type="match status" value="1"/>
</dbReference>
<dbReference type="GO" id="GO:0008270">
    <property type="term" value="F:zinc ion binding"/>
    <property type="evidence" value="ECO:0007669"/>
    <property type="project" value="InterPro"/>
</dbReference>
<dbReference type="EC" id="2.7.7.49" evidence="1"/>
<dbReference type="OrthoDB" id="6627483at2759"/>
<proteinExistence type="predicted"/>
<dbReference type="Pfam" id="PF17919">
    <property type="entry name" value="RT_RNaseH_2"/>
    <property type="match status" value="1"/>
</dbReference>
<evidence type="ECO:0000256" key="1">
    <source>
        <dbReference type="ARBA" id="ARBA00012493"/>
    </source>
</evidence>
<dbReference type="Gene3D" id="3.10.10.10">
    <property type="entry name" value="HIV Type 1 Reverse Transcriptase, subunit A, domain 1"/>
    <property type="match status" value="1"/>
</dbReference>
<dbReference type="SUPFAM" id="SSF50630">
    <property type="entry name" value="Acid proteases"/>
    <property type="match status" value="1"/>
</dbReference>
<dbReference type="InterPro" id="IPR021109">
    <property type="entry name" value="Peptidase_aspartic_dom_sf"/>
</dbReference>
<dbReference type="Pfam" id="PF03732">
    <property type="entry name" value="Retrotrans_gag"/>
    <property type="match status" value="1"/>
</dbReference>
<dbReference type="FunFam" id="3.30.70.270:FF:000020">
    <property type="entry name" value="Transposon Tf2-6 polyprotein-like Protein"/>
    <property type="match status" value="1"/>
</dbReference>
<feature type="compositionally biased region" description="Polar residues" evidence="6">
    <location>
        <begin position="660"/>
        <end position="677"/>
    </location>
</feature>
<name>A0A6H5HYY2_9HEMI</name>
<dbReference type="GO" id="GO:0004519">
    <property type="term" value="F:endonuclease activity"/>
    <property type="evidence" value="ECO:0007669"/>
    <property type="project" value="UniProtKB-KW"/>
</dbReference>
<protein>
    <recommendedName>
        <fullName evidence="1">RNA-directed DNA polymerase</fullName>
        <ecNumber evidence="1">2.7.7.49</ecNumber>
    </recommendedName>
</protein>
<dbReference type="PANTHER" id="PTHR37984:SF13">
    <property type="entry name" value="RIBONUCLEASE H"/>
    <property type="match status" value="1"/>
</dbReference>
<dbReference type="InterPro" id="IPR005162">
    <property type="entry name" value="Retrotrans_gag_dom"/>
</dbReference>
<keyword evidence="4" id="KW-0378">Hydrolase</keyword>
<keyword evidence="4" id="KW-0255">Endonuclease</keyword>
<dbReference type="InterPro" id="IPR000477">
    <property type="entry name" value="RT_dom"/>
</dbReference>
<reference evidence="8 9" key="1">
    <citation type="submission" date="2020-02" db="EMBL/GenBank/DDBJ databases">
        <authorList>
            <person name="Ferguson B K."/>
        </authorList>
    </citation>
    <scope>NUCLEOTIDE SEQUENCE [LARGE SCALE GENOMIC DNA]</scope>
</reference>
<dbReference type="Gene3D" id="3.10.20.370">
    <property type="match status" value="1"/>
</dbReference>
<keyword evidence="9" id="KW-1185">Reference proteome</keyword>
<dbReference type="SMART" id="SM00343">
    <property type="entry name" value="ZnF_C2HC"/>
    <property type="match status" value="2"/>
</dbReference>
<evidence type="ECO:0000259" key="7">
    <source>
        <dbReference type="SMART" id="SM00343"/>
    </source>
</evidence>
<feature type="domain" description="CCHC-type" evidence="7">
    <location>
        <begin position="643"/>
        <end position="659"/>
    </location>
</feature>
<dbReference type="GO" id="GO:0003676">
    <property type="term" value="F:nucleic acid binding"/>
    <property type="evidence" value="ECO:0007669"/>
    <property type="project" value="InterPro"/>
</dbReference>
<evidence type="ECO:0000313" key="8">
    <source>
        <dbReference type="EMBL" id="CAB0020553.1"/>
    </source>
</evidence>
<evidence type="ECO:0000256" key="5">
    <source>
        <dbReference type="ARBA" id="ARBA00022918"/>
    </source>
</evidence>